<dbReference type="InterPro" id="IPR036259">
    <property type="entry name" value="MFS_trans_sf"/>
</dbReference>
<evidence type="ECO:0000313" key="8">
    <source>
        <dbReference type="EMBL" id="GIQ92118.1"/>
    </source>
</evidence>
<reference evidence="8 9" key="1">
    <citation type="journal article" date="2018" name="PLoS ONE">
        <title>The draft genome of Kipferlia bialata reveals reductive genome evolution in fornicate parasites.</title>
        <authorList>
            <person name="Tanifuji G."/>
            <person name="Takabayashi S."/>
            <person name="Kume K."/>
            <person name="Takagi M."/>
            <person name="Nakayama T."/>
            <person name="Kamikawa R."/>
            <person name="Inagaki Y."/>
            <person name="Hashimoto T."/>
        </authorList>
    </citation>
    <scope>NUCLEOTIDE SEQUENCE [LARGE SCALE GENOMIC DNA]</scope>
    <source>
        <strain evidence="8">NY0173</strain>
    </source>
</reference>
<accession>A0A9K3DAE6</accession>
<evidence type="ECO:0000256" key="6">
    <source>
        <dbReference type="SAM" id="SignalP"/>
    </source>
</evidence>
<evidence type="ECO:0000256" key="5">
    <source>
        <dbReference type="ARBA" id="ARBA00023136"/>
    </source>
</evidence>
<evidence type="ECO:0000256" key="3">
    <source>
        <dbReference type="ARBA" id="ARBA00022692"/>
    </source>
</evidence>
<organism evidence="8 9">
    <name type="scientific">Kipferlia bialata</name>
    <dbReference type="NCBI Taxonomy" id="797122"/>
    <lineage>
        <taxon>Eukaryota</taxon>
        <taxon>Metamonada</taxon>
        <taxon>Carpediemonas-like organisms</taxon>
        <taxon>Kipferlia</taxon>
    </lineage>
</organism>
<gene>
    <name evidence="8" type="ORF">KIPB_015713</name>
</gene>
<keyword evidence="5" id="KW-0472">Membrane</keyword>
<feature type="domain" description="Major facilitator superfamily (MFS) profile" evidence="7">
    <location>
        <begin position="1"/>
        <end position="115"/>
    </location>
</feature>
<dbReference type="Gene3D" id="1.20.1720.10">
    <property type="entry name" value="Multidrug resistance protein D"/>
    <property type="match status" value="1"/>
</dbReference>
<keyword evidence="4" id="KW-1133">Transmembrane helix</keyword>
<dbReference type="GO" id="GO:0016020">
    <property type="term" value="C:membrane"/>
    <property type="evidence" value="ECO:0007669"/>
    <property type="project" value="UniProtKB-SubCell"/>
</dbReference>
<name>A0A9K3DAE6_9EUKA</name>
<dbReference type="Proteomes" id="UP000265618">
    <property type="component" value="Unassembled WGS sequence"/>
</dbReference>
<evidence type="ECO:0000256" key="2">
    <source>
        <dbReference type="ARBA" id="ARBA00022448"/>
    </source>
</evidence>
<dbReference type="GO" id="GO:0022857">
    <property type="term" value="F:transmembrane transporter activity"/>
    <property type="evidence" value="ECO:0007669"/>
    <property type="project" value="InterPro"/>
</dbReference>
<evidence type="ECO:0000259" key="7">
    <source>
        <dbReference type="PROSITE" id="PS50850"/>
    </source>
</evidence>
<dbReference type="PANTHER" id="PTHR42718">
    <property type="entry name" value="MAJOR FACILITATOR SUPERFAMILY MULTIDRUG TRANSPORTER MFSC"/>
    <property type="match status" value="1"/>
</dbReference>
<feature type="non-terminal residue" evidence="8">
    <location>
        <position position="115"/>
    </location>
</feature>
<evidence type="ECO:0000313" key="9">
    <source>
        <dbReference type="Proteomes" id="UP000265618"/>
    </source>
</evidence>
<evidence type="ECO:0000256" key="1">
    <source>
        <dbReference type="ARBA" id="ARBA00004141"/>
    </source>
</evidence>
<dbReference type="EMBL" id="BDIP01009007">
    <property type="protein sequence ID" value="GIQ92118.1"/>
    <property type="molecule type" value="Genomic_DNA"/>
</dbReference>
<feature type="chain" id="PRO_5039939076" evidence="6">
    <location>
        <begin position="26"/>
        <end position="115"/>
    </location>
</feature>
<protein>
    <submittedName>
        <fullName evidence="8">Major facilitator superfamily protein</fullName>
    </submittedName>
</protein>
<proteinExistence type="predicted"/>
<keyword evidence="9" id="KW-1185">Reference proteome</keyword>
<feature type="signal peptide" evidence="6">
    <location>
        <begin position="1"/>
        <end position="25"/>
    </location>
</feature>
<dbReference type="OrthoDB" id="10021397at2759"/>
<keyword evidence="6" id="KW-0732">Signal</keyword>
<comment type="subcellular location">
    <subcellularLocation>
        <location evidence="1">Membrane</location>
        <topology evidence="1">Multi-pass membrane protein</topology>
    </subcellularLocation>
</comment>
<dbReference type="SUPFAM" id="SSF103473">
    <property type="entry name" value="MFS general substrate transporter"/>
    <property type="match status" value="1"/>
</dbReference>
<dbReference type="InterPro" id="IPR011701">
    <property type="entry name" value="MFS"/>
</dbReference>
<dbReference type="PANTHER" id="PTHR42718:SF9">
    <property type="entry name" value="MAJOR FACILITATOR SUPERFAMILY MULTIDRUG TRANSPORTER MFSC"/>
    <property type="match status" value="1"/>
</dbReference>
<keyword evidence="3" id="KW-0812">Transmembrane</keyword>
<keyword evidence="2" id="KW-0813">Transport</keyword>
<dbReference type="AlphaFoldDB" id="A0A9K3DAE6"/>
<evidence type="ECO:0000256" key="4">
    <source>
        <dbReference type="ARBA" id="ARBA00022989"/>
    </source>
</evidence>
<feature type="non-terminal residue" evidence="8">
    <location>
        <position position="1"/>
    </location>
</feature>
<dbReference type="PROSITE" id="PS50850">
    <property type="entry name" value="MFS"/>
    <property type="match status" value="1"/>
</dbReference>
<sequence length="115" mass="12424">LTGWTLLMALLDMSVVNLCLYPISAEFNEPLAVVQWVSDGYSIFLAATSILAGKIGDRFGQSIVFQVGQIAFMIFSFLCGHAGSLNELIFFRILQGGAASFLMSNSMSISTILCT</sequence>
<comment type="caution">
    <text evidence="8">The sequence shown here is derived from an EMBL/GenBank/DDBJ whole genome shotgun (WGS) entry which is preliminary data.</text>
</comment>
<dbReference type="Pfam" id="PF07690">
    <property type="entry name" value="MFS_1"/>
    <property type="match status" value="1"/>
</dbReference>
<dbReference type="InterPro" id="IPR020846">
    <property type="entry name" value="MFS_dom"/>
</dbReference>